<keyword evidence="8" id="KW-1185">Reference proteome</keyword>
<dbReference type="Pfam" id="PF01810">
    <property type="entry name" value="LysE"/>
    <property type="match status" value="1"/>
</dbReference>
<keyword evidence="5 6" id="KW-0472">Membrane</keyword>
<dbReference type="Proteomes" id="UP000321832">
    <property type="component" value="Unassembled WGS sequence"/>
</dbReference>
<organism evidence="7 8">
    <name type="scientific">Piscinibacter aquaticus</name>
    <dbReference type="NCBI Taxonomy" id="392597"/>
    <lineage>
        <taxon>Bacteria</taxon>
        <taxon>Pseudomonadati</taxon>
        <taxon>Pseudomonadota</taxon>
        <taxon>Betaproteobacteria</taxon>
        <taxon>Burkholderiales</taxon>
        <taxon>Sphaerotilaceae</taxon>
        <taxon>Piscinibacter</taxon>
    </lineage>
</organism>
<evidence type="ECO:0000256" key="5">
    <source>
        <dbReference type="ARBA" id="ARBA00023136"/>
    </source>
</evidence>
<keyword evidence="3 6" id="KW-0812">Transmembrane</keyword>
<dbReference type="PANTHER" id="PTHR30086">
    <property type="entry name" value="ARGININE EXPORTER PROTEIN ARGO"/>
    <property type="match status" value="1"/>
</dbReference>
<gene>
    <name evidence="7" type="ORF">FSC37_21985</name>
</gene>
<keyword evidence="4 6" id="KW-1133">Transmembrane helix</keyword>
<comment type="subcellular location">
    <subcellularLocation>
        <location evidence="1">Cell membrane</location>
        <topology evidence="1">Multi-pass membrane protein</topology>
    </subcellularLocation>
</comment>
<evidence type="ECO:0000256" key="3">
    <source>
        <dbReference type="ARBA" id="ARBA00022692"/>
    </source>
</evidence>
<dbReference type="GO" id="GO:0033228">
    <property type="term" value="P:cysteine export across plasma membrane"/>
    <property type="evidence" value="ECO:0007669"/>
    <property type="project" value="TreeGrafter"/>
</dbReference>
<reference evidence="7 8" key="1">
    <citation type="submission" date="2019-08" db="EMBL/GenBank/DDBJ databases">
        <authorList>
            <person name="Khan S.A."/>
            <person name="Jeon C.O."/>
            <person name="Jeong S.E."/>
        </authorList>
    </citation>
    <scope>NUCLEOTIDE SEQUENCE [LARGE SCALE GENOMIC DNA]</scope>
    <source>
        <strain evidence="8">IMCC1728</strain>
    </source>
</reference>
<sequence length="204" mass="21388">MTAEELAALLSFATAMSFTPGPNTTLSTALGANLGLKRALPFILAVPTGWTLMMLMCGLGLAALVLAAPPLRLAVKFGGIAYLVWLAWKLARASRLGEADPAQLRVGFWQGVGLQFLNIKAWMLALALAAGWVTSAGALPAPNPGERLAIVCAVMVVFALTSNLAYALVGSMLRGWLAQGRRLIVFNRVMAAVLLATAARLVTA</sequence>
<evidence type="ECO:0000313" key="7">
    <source>
        <dbReference type="EMBL" id="TXC67393.1"/>
    </source>
</evidence>
<dbReference type="PANTHER" id="PTHR30086:SF20">
    <property type="entry name" value="ARGININE EXPORTER PROTEIN ARGO-RELATED"/>
    <property type="match status" value="1"/>
</dbReference>
<evidence type="ECO:0000256" key="2">
    <source>
        <dbReference type="ARBA" id="ARBA00022475"/>
    </source>
</evidence>
<dbReference type="EMBL" id="VOPW01000001">
    <property type="protein sequence ID" value="TXC67393.1"/>
    <property type="molecule type" value="Genomic_DNA"/>
</dbReference>
<dbReference type="GO" id="GO:0005886">
    <property type="term" value="C:plasma membrane"/>
    <property type="evidence" value="ECO:0007669"/>
    <property type="project" value="UniProtKB-SubCell"/>
</dbReference>
<keyword evidence="2" id="KW-1003">Cell membrane</keyword>
<accession>A0A5C6U2Z7</accession>
<evidence type="ECO:0000256" key="6">
    <source>
        <dbReference type="SAM" id="Phobius"/>
    </source>
</evidence>
<name>A0A5C6U2Z7_9BURK</name>
<dbReference type="InterPro" id="IPR001123">
    <property type="entry name" value="LeuE-type"/>
</dbReference>
<proteinExistence type="predicted"/>
<feature type="transmembrane region" description="Helical" evidence="6">
    <location>
        <begin position="121"/>
        <end position="141"/>
    </location>
</feature>
<feature type="transmembrane region" description="Helical" evidence="6">
    <location>
        <begin position="41"/>
        <end position="66"/>
    </location>
</feature>
<feature type="transmembrane region" description="Helical" evidence="6">
    <location>
        <begin position="148"/>
        <end position="173"/>
    </location>
</feature>
<dbReference type="GO" id="GO:0015171">
    <property type="term" value="F:amino acid transmembrane transporter activity"/>
    <property type="evidence" value="ECO:0007669"/>
    <property type="project" value="TreeGrafter"/>
</dbReference>
<evidence type="ECO:0000313" key="8">
    <source>
        <dbReference type="Proteomes" id="UP000321832"/>
    </source>
</evidence>
<comment type="caution">
    <text evidence="7">The sequence shown here is derived from an EMBL/GenBank/DDBJ whole genome shotgun (WGS) entry which is preliminary data.</text>
</comment>
<evidence type="ECO:0000256" key="1">
    <source>
        <dbReference type="ARBA" id="ARBA00004651"/>
    </source>
</evidence>
<protein>
    <submittedName>
        <fullName evidence="7">LysE family translocator</fullName>
    </submittedName>
</protein>
<dbReference type="AlphaFoldDB" id="A0A5C6U2Z7"/>
<evidence type="ECO:0000256" key="4">
    <source>
        <dbReference type="ARBA" id="ARBA00022989"/>
    </source>
</evidence>
<feature type="transmembrane region" description="Helical" evidence="6">
    <location>
        <begin position="185"/>
        <end position="203"/>
    </location>
</feature>